<keyword evidence="1" id="KW-0472">Membrane</keyword>
<feature type="transmembrane region" description="Helical" evidence="1">
    <location>
        <begin position="125"/>
        <end position="143"/>
    </location>
</feature>
<dbReference type="InterPro" id="IPR037119">
    <property type="entry name" value="Haem_oxidase_HugZ-like_sf"/>
</dbReference>
<accession>A0AAD5UDH5</accession>
<reference evidence="3" key="1">
    <citation type="submission" date="2020-05" db="EMBL/GenBank/DDBJ databases">
        <title>Phylogenomic resolution of chytrid fungi.</title>
        <authorList>
            <person name="Stajich J.E."/>
            <person name="Amses K."/>
            <person name="Simmons R."/>
            <person name="Seto K."/>
            <person name="Myers J."/>
            <person name="Bonds A."/>
            <person name="Quandt C.A."/>
            <person name="Barry K."/>
            <person name="Liu P."/>
            <person name="Grigoriev I."/>
            <person name="Longcore J.E."/>
            <person name="James T.Y."/>
        </authorList>
    </citation>
    <scope>NUCLEOTIDE SEQUENCE</scope>
    <source>
        <strain evidence="3">PLAUS21</strain>
    </source>
</reference>
<feature type="domain" description="DUF2470" evidence="2">
    <location>
        <begin position="17"/>
        <end position="84"/>
    </location>
</feature>
<dbReference type="Pfam" id="PF10615">
    <property type="entry name" value="DUF2470"/>
    <property type="match status" value="1"/>
</dbReference>
<dbReference type="EMBL" id="JADGKB010000072">
    <property type="protein sequence ID" value="KAJ3255087.1"/>
    <property type="molecule type" value="Genomic_DNA"/>
</dbReference>
<keyword evidence="1" id="KW-1133">Transmembrane helix</keyword>
<evidence type="ECO:0000256" key="1">
    <source>
        <dbReference type="SAM" id="Phobius"/>
    </source>
</evidence>
<evidence type="ECO:0000313" key="3">
    <source>
        <dbReference type="EMBL" id="KAJ3255087.1"/>
    </source>
</evidence>
<gene>
    <name evidence="3" type="ORF">HK103_006630</name>
</gene>
<dbReference type="InterPro" id="IPR019595">
    <property type="entry name" value="DUF2470"/>
</dbReference>
<comment type="caution">
    <text evidence="3">The sequence shown here is derived from an EMBL/GenBank/DDBJ whole genome shotgun (WGS) entry which is preliminary data.</text>
</comment>
<proteinExistence type="predicted"/>
<keyword evidence="4" id="KW-1185">Reference proteome</keyword>
<sequence>MITDAEFKEILEEYNTKPNVLILFCRYFGNAKSAIGAVMSDIDATGCTMEYVERTDQGLQRKEIMVQFSGQRAQTANQIHQKLKSLVKEAESGIRLNQEVDKTYIPPGRKSNELKLYEGPAQLEIVLIILWWSVLVILAFLPFPEPINALFDQFIGRSNIQNTLIALVVVNSGLALTVGGLCVYAEFPLDILFKWITMTFIFGFLAVSKVVKIAYKRREQLDAADDIGYSSK</sequence>
<evidence type="ECO:0000313" key="4">
    <source>
        <dbReference type="Proteomes" id="UP001210925"/>
    </source>
</evidence>
<evidence type="ECO:0000259" key="2">
    <source>
        <dbReference type="Pfam" id="PF10615"/>
    </source>
</evidence>
<keyword evidence="1" id="KW-0812">Transmembrane</keyword>
<name>A0AAD5UDH5_9FUNG</name>
<feature type="transmembrane region" description="Helical" evidence="1">
    <location>
        <begin position="164"/>
        <end position="186"/>
    </location>
</feature>
<dbReference type="AlphaFoldDB" id="A0AAD5UDH5"/>
<dbReference type="Proteomes" id="UP001210925">
    <property type="component" value="Unassembled WGS sequence"/>
</dbReference>
<dbReference type="Gene3D" id="3.20.180.10">
    <property type="entry name" value="PNP-oxidase-like"/>
    <property type="match status" value="1"/>
</dbReference>
<feature type="transmembrane region" description="Helical" evidence="1">
    <location>
        <begin position="192"/>
        <end position="211"/>
    </location>
</feature>
<organism evidence="3 4">
    <name type="scientific">Boothiomyces macroporosus</name>
    <dbReference type="NCBI Taxonomy" id="261099"/>
    <lineage>
        <taxon>Eukaryota</taxon>
        <taxon>Fungi</taxon>
        <taxon>Fungi incertae sedis</taxon>
        <taxon>Chytridiomycota</taxon>
        <taxon>Chytridiomycota incertae sedis</taxon>
        <taxon>Chytridiomycetes</taxon>
        <taxon>Rhizophydiales</taxon>
        <taxon>Terramycetaceae</taxon>
        <taxon>Boothiomyces</taxon>
    </lineage>
</organism>
<protein>
    <recommendedName>
        <fullName evidence="2">DUF2470 domain-containing protein</fullName>
    </recommendedName>
</protein>